<dbReference type="PANTHER" id="PTHR12185:SF18">
    <property type="entry name" value="SID1 TRANSMEMBRANE FAMILY MEMBER 1"/>
    <property type="match status" value="1"/>
</dbReference>
<evidence type="ECO:0000256" key="9">
    <source>
        <dbReference type="SAM" id="Phobius"/>
    </source>
</evidence>
<evidence type="ECO:0000256" key="7">
    <source>
        <dbReference type="ARBA" id="ARBA00023180"/>
    </source>
</evidence>
<keyword evidence="3 9" id="KW-0812">Transmembrane</keyword>
<feature type="signal peptide" evidence="10">
    <location>
        <begin position="1"/>
        <end position="22"/>
    </location>
</feature>
<dbReference type="Proteomes" id="UP000095282">
    <property type="component" value="Unplaced"/>
</dbReference>
<evidence type="ECO:0000256" key="8">
    <source>
        <dbReference type="SAM" id="MobiDB-lite"/>
    </source>
</evidence>
<comment type="similarity">
    <text evidence="2">Belongs to the SID1 family.</text>
</comment>
<feature type="chain" id="PRO_5009308312" evidence="10">
    <location>
        <begin position="23"/>
        <end position="767"/>
    </location>
</feature>
<protein>
    <submittedName>
        <fullName evidence="12">SID1 transmembrane family member 1</fullName>
    </submittedName>
</protein>
<dbReference type="AlphaFoldDB" id="A0A1I7U028"/>
<evidence type="ECO:0000256" key="4">
    <source>
        <dbReference type="ARBA" id="ARBA00022729"/>
    </source>
</evidence>
<evidence type="ECO:0000256" key="3">
    <source>
        <dbReference type="ARBA" id="ARBA00022692"/>
    </source>
</evidence>
<dbReference type="GO" id="GO:0005764">
    <property type="term" value="C:lysosome"/>
    <property type="evidence" value="ECO:0007669"/>
    <property type="project" value="TreeGrafter"/>
</dbReference>
<evidence type="ECO:0000256" key="6">
    <source>
        <dbReference type="ARBA" id="ARBA00023136"/>
    </source>
</evidence>
<feature type="transmembrane region" description="Helical" evidence="9">
    <location>
        <begin position="619"/>
        <end position="638"/>
    </location>
</feature>
<dbReference type="WBParaSite" id="Csp11.Scaffold629.g13509.t3">
    <property type="protein sequence ID" value="Csp11.Scaffold629.g13509.t3"/>
    <property type="gene ID" value="Csp11.Scaffold629.g13509"/>
</dbReference>
<reference evidence="12" key="1">
    <citation type="submission" date="2016-11" db="UniProtKB">
        <authorList>
            <consortium name="WormBaseParasite"/>
        </authorList>
    </citation>
    <scope>IDENTIFICATION</scope>
</reference>
<feature type="region of interest" description="Disordered" evidence="8">
    <location>
        <begin position="313"/>
        <end position="336"/>
    </location>
</feature>
<feature type="transmembrane region" description="Helical" evidence="9">
    <location>
        <begin position="279"/>
        <end position="299"/>
    </location>
</feature>
<evidence type="ECO:0000313" key="12">
    <source>
        <dbReference type="WBParaSite" id="Csp11.Scaffold629.g13509.t3"/>
    </source>
</evidence>
<dbReference type="InterPro" id="IPR025958">
    <property type="entry name" value="SID1_TM_fam"/>
</dbReference>
<feature type="transmembrane region" description="Helical" evidence="9">
    <location>
        <begin position="453"/>
        <end position="472"/>
    </location>
</feature>
<keyword evidence="6 9" id="KW-0472">Membrane</keyword>
<dbReference type="GO" id="GO:0051033">
    <property type="term" value="F:RNA transmembrane transporter activity"/>
    <property type="evidence" value="ECO:0007669"/>
    <property type="project" value="TreeGrafter"/>
</dbReference>
<feature type="transmembrane region" description="Helical" evidence="9">
    <location>
        <begin position="532"/>
        <end position="550"/>
    </location>
</feature>
<evidence type="ECO:0000256" key="10">
    <source>
        <dbReference type="SAM" id="SignalP"/>
    </source>
</evidence>
<dbReference type="Pfam" id="PF13965">
    <property type="entry name" value="SID-1_RNA_chan"/>
    <property type="match status" value="2"/>
</dbReference>
<dbReference type="STRING" id="1561998.A0A1I7U028"/>
<keyword evidence="5 9" id="KW-1133">Transmembrane helix</keyword>
<feature type="compositionally biased region" description="Polar residues" evidence="8">
    <location>
        <begin position="313"/>
        <end position="329"/>
    </location>
</feature>
<feature type="transmembrane region" description="Helical" evidence="9">
    <location>
        <begin position="401"/>
        <end position="421"/>
    </location>
</feature>
<sequence>MAILNLKLRFLLIGYSFIFSLCDTIHDLKLDNEYHGLSTKGNLTSDLYRVKLDPKSLPPAIRVAISSENTTIKNPLSVEVIHGNTIHHIALPRVQSQVEKSFSYWFASDTLCDYNSSIQELESPVYLYILSSEPATFDLRVKSVPDFNIGTKPVTTLASPSEPRYYKYTFPDDVEKVDMKIESNSQLCGKVIVRRVNCPLFDAAGLAQLNDIYFYQTFTTFGGFSLLKSFIGPEFHLAFTVLSDDSVCGTQSNSSDHGGGLARIKSATISVTPVEETSFWSSVPILLCTFILCIIGSVLTKLDIMGLDIINDNNQSEPRRNSGTGQPARQNIGADDDQMGQIDDAVYIIPRNVDEREEPGEDADDPHARVEQDIRPLIEIPRVRVSHKEYQESVIKESAYFNFYFFQLFGSILPGLTTLFYKQQQASNYMNLDMCYLNYLCYSDVFIFNSMNGMLSAFSLAIVGIFNLFIVFRNISLKQDSSDQPEEARQPNVTGVQERKASKVVVLLGLVALGFQWAIINDCPHKITIHLYIYTCSWLFYSAFMWIYSLRHGVKKWQQYYIIGVSSAFGCITMAKNKPPGIEAHQWIEPPDIFCCCDKAAPVIQAANEIKYKPLESKFGLVVILMIYSSICSLLLFVFPNIPVYTMCFWIGKGQVAIYLIFYISQKIKYEWSTFSIKFKIVGTVLVALFLVGEVFNRYLANYHPIRDVLMTPAKSRELNRECFLSGLDWNDARQYNCAINCFVFIILIDLIEWNLKEKDKKDINVF</sequence>
<dbReference type="GO" id="GO:0005886">
    <property type="term" value="C:plasma membrane"/>
    <property type="evidence" value="ECO:0007669"/>
    <property type="project" value="TreeGrafter"/>
</dbReference>
<feature type="transmembrane region" description="Helical" evidence="9">
    <location>
        <begin position="734"/>
        <end position="752"/>
    </location>
</feature>
<feature type="transmembrane region" description="Helical" evidence="9">
    <location>
        <begin position="504"/>
        <end position="520"/>
    </location>
</feature>
<dbReference type="PANTHER" id="PTHR12185">
    <property type="entry name" value="SID1 TRANSMEMBRANE FAMILY MEMEBER"/>
    <property type="match status" value="1"/>
</dbReference>
<evidence type="ECO:0000256" key="2">
    <source>
        <dbReference type="ARBA" id="ARBA00006618"/>
    </source>
</evidence>
<organism evidence="11 12">
    <name type="scientific">Caenorhabditis tropicalis</name>
    <dbReference type="NCBI Taxonomy" id="1561998"/>
    <lineage>
        <taxon>Eukaryota</taxon>
        <taxon>Metazoa</taxon>
        <taxon>Ecdysozoa</taxon>
        <taxon>Nematoda</taxon>
        <taxon>Chromadorea</taxon>
        <taxon>Rhabditida</taxon>
        <taxon>Rhabditina</taxon>
        <taxon>Rhabditomorpha</taxon>
        <taxon>Rhabditoidea</taxon>
        <taxon>Rhabditidae</taxon>
        <taxon>Peloderinae</taxon>
        <taxon>Caenorhabditis</taxon>
    </lineage>
</organism>
<evidence type="ECO:0000256" key="5">
    <source>
        <dbReference type="ARBA" id="ARBA00022989"/>
    </source>
</evidence>
<proteinExistence type="inferred from homology"/>
<dbReference type="GO" id="GO:0003725">
    <property type="term" value="F:double-stranded RNA binding"/>
    <property type="evidence" value="ECO:0007669"/>
    <property type="project" value="TreeGrafter"/>
</dbReference>
<evidence type="ECO:0000256" key="1">
    <source>
        <dbReference type="ARBA" id="ARBA00004141"/>
    </source>
</evidence>
<comment type="subcellular location">
    <subcellularLocation>
        <location evidence="1">Membrane</location>
        <topology evidence="1">Multi-pass membrane protein</topology>
    </subcellularLocation>
</comment>
<keyword evidence="11" id="KW-1185">Reference proteome</keyword>
<name>A0A1I7U028_9PELO</name>
<keyword evidence="4 10" id="KW-0732">Signal</keyword>
<feature type="transmembrane region" description="Helical" evidence="9">
    <location>
        <begin position="644"/>
        <end position="665"/>
    </location>
</feature>
<evidence type="ECO:0000313" key="11">
    <source>
        <dbReference type="Proteomes" id="UP000095282"/>
    </source>
</evidence>
<keyword evidence="7" id="KW-0325">Glycoprotein</keyword>
<feature type="transmembrane region" description="Helical" evidence="9">
    <location>
        <begin position="677"/>
        <end position="696"/>
    </location>
</feature>
<accession>A0A1I7U028</accession>